<protein>
    <submittedName>
        <fullName evidence="1">Uncharacterized protein</fullName>
    </submittedName>
</protein>
<dbReference type="AlphaFoldDB" id="A0A5N5SUN3"/>
<name>A0A5N5SUN3_9CRUS</name>
<evidence type="ECO:0000313" key="1">
    <source>
        <dbReference type="EMBL" id="KAB7497625.1"/>
    </source>
</evidence>
<sequence length="125" mass="12575">MSSLVKGALGYIYSNKTTESPTNIENEITPEPLPKDESTEIKVENEGYLKKAVTGIGSGVYTVGSAGVSSVKWIAGTTYNVGSGVVGTVGSVAGGTATAVAGVVGSGASAVISKVTYSKSKEHDD</sequence>
<accession>A0A5N5SUN3</accession>
<organism evidence="1 2">
    <name type="scientific">Armadillidium nasatum</name>
    <dbReference type="NCBI Taxonomy" id="96803"/>
    <lineage>
        <taxon>Eukaryota</taxon>
        <taxon>Metazoa</taxon>
        <taxon>Ecdysozoa</taxon>
        <taxon>Arthropoda</taxon>
        <taxon>Crustacea</taxon>
        <taxon>Multicrustacea</taxon>
        <taxon>Malacostraca</taxon>
        <taxon>Eumalacostraca</taxon>
        <taxon>Peracarida</taxon>
        <taxon>Isopoda</taxon>
        <taxon>Oniscidea</taxon>
        <taxon>Crinocheta</taxon>
        <taxon>Armadillidiidae</taxon>
        <taxon>Armadillidium</taxon>
    </lineage>
</organism>
<reference evidence="1 2" key="1">
    <citation type="journal article" date="2019" name="PLoS Biol.">
        <title>Sex chromosomes control vertical transmission of feminizing Wolbachia symbionts in an isopod.</title>
        <authorList>
            <person name="Becking T."/>
            <person name="Chebbi M.A."/>
            <person name="Giraud I."/>
            <person name="Moumen B."/>
            <person name="Laverre T."/>
            <person name="Caubet Y."/>
            <person name="Peccoud J."/>
            <person name="Gilbert C."/>
            <person name="Cordaux R."/>
        </authorList>
    </citation>
    <scope>NUCLEOTIDE SEQUENCE [LARGE SCALE GENOMIC DNA]</scope>
    <source>
        <strain evidence="1">ANa2</strain>
        <tissue evidence="1">Whole body excluding digestive tract and cuticle</tissue>
    </source>
</reference>
<evidence type="ECO:0000313" key="2">
    <source>
        <dbReference type="Proteomes" id="UP000326759"/>
    </source>
</evidence>
<dbReference type="EMBL" id="SEYY01020076">
    <property type="protein sequence ID" value="KAB7497625.1"/>
    <property type="molecule type" value="Genomic_DNA"/>
</dbReference>
<gene>
    <name evidence="1" type="ORF">Anas_10435</name>
</gene>
<keyword evidence="2" id="KW-1185">Reference proteome</keyword>
<proteinExistence type="predicted"/>
<dbReference type="Proteomes" id="UP000326759">
    <property type="component" value="Unassembled WGS sequence"/>
</dbReference>
<comment type="caution">
    <text evidence="1">The sequence shown here is derived from an EMBL/GenBank/DDBJ whole genome shotgun (WGS) entry which is preliminary data.</text>
</comment>
<dbReference type="OrthoDB" id="10421555at2759"/>